<comment type="caution">
    <text evidence="6">The sequence shown here is derived from an EMBL/GenBank/DDBJ whole genome shotgun (WGS) entry which is preliminary data.</text>
</comment>
<feature type="repeat" description="WD" evidence="5">
    <location>
        <begin position="244"/>
        <end position="277"/>
    </location>
</feature>
<dbReference type="PROSITE" id="PS50082">
    <property type="entry name" value="WD_REPEATS_2"/>
    <property type="match status" value="2"/>
</dbReference>
<dbReference type="SMART" id="SM00320">
    <property type="entry name" value="WD40"/>
    <property type="match status" value="5"/>
</dbReference>
<protein>
    <submittedName>
        <fullName evidence="6">Nucleoporin Nup43</fullName>
    </submittedName>
</protein>
<accession>A0AAN8ZSY3</accession>
<dbReference type="EMBL" id="JAXCGZ010023028">
    <property type="protein sequence ID" value="KAK7018683.1"/>
    <property type="molecule type" value="Genomic_DNA"/>
</dbReference>
<keyword evidence="4" id="KW-0539">Nucleus</keyword>
<reference evidence="6 7" key="1">
    <citation type="submission" date="2023-11" db="EMBL/GenBank/DDBJ databases">
        <title>Halocaridina rubra genome assembly.</title>
        <authorList>
            <person name="Smith C."/>
        </authorList>
    </citation>
    <scope>NUCLEOTIDE SEQUENCE [LARGE SCALE GENOMIC DNA]</scope>
    <source>
        <strain evidence="6">EP-1</strain>
        <tissue evidence="6">Whole</tissue>
    </source>
</reference>
<dbReference type="PROSITE" id="PS50294">
    <property type="entry name" value="WD_REPEATS_REGION"/>
    <property type="match status" value="1"/>
</dbReference>
<name>A0AAN8ZSY3_HALRR</name>
<evidence type="ECO:0000256" key="5">
    <source>
        <dbReference type="PROSITE-ProRule" id="PRU00221"/>
    </source>
</evidence>
<feature type="repeat" description="WD" evidence="5">
    <location>
        <begin position="200"/>
        <end position="242"/>
    </location>
</feature>
<dbReference type="InterPro" id="IPR019775">
    <property type="entry name" value="WD40_repeat_CS"/>
</dbReference>
<dbReference type="InterPro" id="IPR015943">
    <property type="entry name" value="WD40/YVTN_repeat-like_dom_sf"/>
</dbReference>
<dbReference type="InterPro" id="IPR036322">
    <property type="entry name" value="WD40_repeat_dom_sf"/>
</dbReference>
<evidence type="ECO:0000256" key="1">
    <source>
        <dbReference type="ARBA" id="ARBA00004123"/>
    </source>
</evidence>
<dbReference type="Proteomes" id="UP001381693">
    <property type="component" value="Unassembled WGS sequence"/>
</dbReference>
<keyword evidence="2 5" id="KW-0853">WD repeat</keyword>
<keyword evidence="7" id="KW-1185">Reference proteome</keyword>
<dbReference type="SUPFAM" id="SSF50978">
    <property type="entry name" value="WD40 repeat-like"/>
    <property type="match status" value="1"/>
</dbReference>
<dbReference type="PROSITE" id="PS00678">
    <property type="entry name" value="WD_REPEATS_1"/>
    <property type="match status" value="1"/>
</dbReference>
<evidence type="ECO:0000256" key="2">
    <source>
        <dbReference type="ARBA" id="ARBA00022574"/>
    </source>
</evidence>
<evidence type="ECO:0000313" key="7">
    <source>
        <dbReference type="Proteomes" id="UP001381693"/>
    </source>
</evidence>
<keyword evidence="3" id="KW-0677">Repeat</keyword>
<dbReference type="Pfam" id="PF00400">
    <property type="entry name" value="WD40"/>
    <property type="match status" value="2"/>
</dbReference>
<dbReference type="InterPro" id="IPR001680">
    <property type="entry name" value="WD40_rpt"/>
</dbReference>
<dbReference type="AlphaFoldDB" id="A0AAN8ZSY3"/>
<sequence>MSTMAGATSLCQKYVSRKIKTIRWKPGLSDYGRAETFVSGSWDEMENVLEVWHVPEADDDPSAIHEVKHSDNVNDIQYVTRDSFATGGGAGGVRLFQHSSGGHLEEKFSWSKVHHFLGGASPCTALASNGDQIASVGEDGRLVILNPGHKQVSRNIENVGGCSLYAVIYVRASEVLTGNMQGHLKLWDIRSNQPAKATLISPDQIAVCTLAGHPTQQHLVAAGGEDGALTLWDMRSAYQPITVIAAHSGPITEVRFHPSSPEHLLTCGLDGQILHWDASAAGRPSQLPFKNTKQQSGPSISVWLSSEVAQGSIDTTCIIPVSHLPVNTLDVEGSVLIAGSDNEAIYTIRNVML</sequence>
<evidence type="ECO:0000256" key="4">
    <source>
        <dbReference type="ARBA" id="ARBA00023242"/>
    </source>
</evidence>
<comment type="subcellular location">
    <subcellularLocation>
        <location evidence="1">Nucleus</location>
    </subcellularLocation>
</comment>
<evidence type="ECO:0000256" key="3">
    <source>
        <dbReference type="ARBA" id="ARBA00022737"/>
    </source>
</evidence>
<gene>
    <name evidence="6" type="primary">NUP43</name>
    <name evidence="6" type="ORF">SK128_022626</name>
</gene>
<dbReference type="PANTHER" id="PTHR22652">
    <property type="entry name" value="NUCLEOPORIN NUP43"/>
    <property type="match status" value="1"/>
</dbReference>
<dbReference type="GO" id="GO:0031080">
    <property type="term" value="C:nuclear pore outer ring"/>
    <property type="evidence" value="ECO:0007669"/>
    <property type="project" value="TreeGrafter"/>
</dbReference>
<organism evidence="6 7">
    <name type="scientific">Halocaridina rubra</name>
    <name type="common">Hawaiian red shrimp</name>
    <dbReference type="NCBI Taxonomy" id="373956"/>
    <lineage>
        <taxon>Eukaryota</taxon>
        <taxon>Metazoa</taxon>
        <taxon>Ecdysozoa</taxon>
        <taxon>Arthropoda</taxon>
        <taxon>Crustacea</taxon>
        <taxon>Multicrustacea</taxon>
        <taxon>Malacostraca</taxon>
        <taxon>Eumalacostraca</taxon>
        <taxon>Eucarida</taxon>
        <taxon>Decapoda</taxon>
        <taxon>Pleocyemata</taxon>
        <taxon>Caridea</taxon>
        <taxon>Atyoidea</taxon>
        <taxon>Atyidae</taxon>
        <taxon>Halocaridina</taxon>
    </lineage>
</organism>
<proteinExistence type="predicted"/>
<evidence type="ECO:0000313" key="6">
    <source>
        <dbReference type="EMBL" id="KAK7018683.1"/>
    </source>
</evidence>
<dbReference type="Gene3D" id="2.130.10.10">
    <property type="entry name" value="YVTN repeat-like/Quinoprotein amine dehydrogenase"/>
    <property type="match status" value="1"/>
</dbReference>
<dbReference type="PANTHER" id="PTHR22652:SF0">
    <property type="entry name" value="NUCLEOPORIN NUP43"/>
    <property type="match status" value="1"/>
</dbReference>